<name>A0A8S9SLF6_BRACR</name>
<evidence type="ECO:0000313" key="2">
    <source>
        <dbReference type="EMBL" id="KAF3601597.1"/>
    </source>
</evidence>
<dbReference type="Proteomes" id="UP000712600">
    <property type="component" value="Unassembled WGS sequence"/>
</dbReference>
<organism evidence="2 3">
    <name type="scientific">Brassica cretica</name>
    <name type="common">Mustard</name>
    <dbReference type="NCBI Taxonomy" id="69181"/>
    <lineage>
        <taxon>Eukaryota</taxon>
        <taxon>Viridiplantae</taxon>
        <taxon>Streptophyta</taxon>
        <taxon>Embryophyta</taxon>
        <taxon>Tracheophyta</taxon>
        <taxon>Spermatophyta</taxon>
        <taxon>Magnoliopsida</taxon>
        <taxon>eudicotyledons</taxon>
        <taxon>Gunneridae</taxon>
        <taxon>Pentapetalae</taxon>
        <taxon>rosids</taxon>
        <taxon>malvids</taxon>
        <taxon>Brassicales</taxon>
        <taxon>Brassicaceae</taxon>
        <taxon>Brassiceae</taxon>
        <taxon>Brassica</taxon>
    </lineage>
</organism>
<sequence length="66" mass="7228">MAIGPQTSQARSLRSDRARTLPSTNAARARTRFGRYVAIELSKNVDTTQIHALSSTLQMLSPVDRG</sequence>
<proteinExistence type="predicted"/>
<protein>
    <submittedName>
        <fullName evidence="2">Uncharacterized protein</fullName>
    </submittedName>
</protein>
<reference evidence="2" key="1">
    <citation type="submission" date="2019-12" db="EMBL/GenBank/DDBJ databases">
        <title>Genome sequencing and annotation of Brassica cretica.</title>
        <authorList>
            <person name="Studholme D.J."/>
            <person name="Sarris P."/>
        </authorList>
    </citation>
    <scope>NUCLEOTIDE SEQUENCE</scope>
    <source>
        <strain evidence="2">PFS-109/04</strain>
        <tissue evidence="2">Leaf</tissue>
    </source>
</reference>
<feature type="region of interest" description="Disordered" evidence="1">
    <location>
        <begin position="1"/>
        <end position="27"/>
    </location>
</feature>
<evidence type="ECO:0000256" key="1">
    <source>
        <dbReference type="SAM" id="MobiDB-lite"/>
    </source>
</evidence>
<dbReference type="AlphaFoldDB" id="A0A8S9SLF6"/>
<accession>A0A8S9SLF6</accession>
<dbReference type="EMBL" id="QGKX02000004">
    <property type="protein sequence ID" value="KAF3601597.1"/>
    <property type="molecule type" value="Genomic_DNA"/>
</dbReference>
<gene>
    <name evidence="2" type="ORF">F2Q69_00034250</name>
</gene>
<feature type="compositionally biased region" description="Polar residues" evidence="1">
    <location>
        <begin position="1"/>
        <end position="12"/>
    </location>
</feature>
<comment type="caution">
    <text evidence="2">The sequence shown here is derived from an EMBL/GenBank/DDBJ whole genome shotgun (WGS) entry which is preliminary data.</text>
</comment>
<evidence type="ECO:0000313" key="3">
    <source>
        <dbReference type="Proteomes" id="UP000712600"/>
    </source>
</evidence>